<dbReference type="SUPFAM" id="SSF56436">
    <property type="entry name" value="C-type lectin-like"/>
    <property type="match status" value="1"/>
</dbReference>
<keyword evidence="4" id="KW-1185">Reference proteome</keyword>
<dbReference type="InterPro" id="IPR042095">
    <property type="entry name" value="SUMF_sf"/>
</dbReference>
<dbReference type="InterPro" id="IPR016187">
    <property type="entry name" value="CTDL_fold"/>
</dbReference>
<reference evidence="3 4" key="1">
    <citation type="submission" date="2018-04" db="EMBL/GenBank/DDBJ databases">
        <title>Massilia violaceinigra sp. nov., a novel purple-pigmented bacterium isolated from Tianshan glacier, Xinjiang, China.</title>
        <authorList>
            <person name="Wang H."/>
        </authorList>
    </citation>
    <scope>NUCLEOTIDE SEQUENCE [LARGE SCALE GENOMIC DNA]</scope>
    <source>
        <strain evidence="3 4">B448-2</strain>
    </source>
</reference>
<evidence type="ECO:0000256" key="1">
    <source>
        <dbReference type="SAM" id="MobiDB-lite"/>
    </source>
</evidence>
<dbReference type="RefSeq" id="WP_146204275.1">
    <property type="nucleotide sequence ID" value="NZ_PXWF02000052.1"/>
</dbReference>
<evidence type="ECO:0000259" key="2">
    <source>
        <dbReference type="Pfam" id="PF03781"/>
    </source>
</evidence>
<dbReference type="GO" id="GO:0120147">
    <property type="term" value="F:formylglycine-generating oxidase activity"/>
    <property type="evidence" value="ECO:0007669"/>
    <property type="project" value="TreeGrafter"/>
</dbReference>
<comment type="caution">
    <text evidence="3">The sequence shown here is derived from an EMBL/GenBank/DDBJ whole genome shotgun (WGS) entry which is preliminary data.</text>
</comment>
<dbReference type="PANTHER" id="PTHR23150">
    <property type="entry name" value="SULFATASE MODIFYING FACTOR 1, 2"/>
    <property type="match status" value="1"/>
</dbReference>
<dbReference type="Gene3D" id="3.90.1580.10">
    <property type="entry name" value="paralog of FGE (formylglycine-generating enzyme)"/>
    <property type="match status" value="1"/>
</dbReference>
<proteinExistence type="predicted"/>
<feature type="compositionally biased region" description="Low complexity" evidence="1">
    <location>
        <begin position="28"/>
        <end position="38"/>
    </location>
</feature>
<feature type="region of interest" description="Disordered" evidence="1">
    <location>
        <begin position="1"/>
        <end position="70"/>
    </location>
</feature>
<protein>
    <submittedName>
        <fullName evidence="3">Serine/threonine protein kinase</fullName>
    </submittedName>
</protein>
<dbReference type="PANTHER" id="PTHR23150:SF19">
    <property type="entry name" value="FORMYLGLYCINE-GENERATING ENZYME"/>
    <property type="match status" value="1"/>
</dbReference>
<dbReference type="GO" id="GO:0004674">
    <property type="term" value="F:protein serine/threonine kinase activity"/>
    <property type="evidence" value="ECO:0007669"/>
    <property type="project" value="UniProtKB-KW"/>
</dbReference>
<feature type="domain" description="Sulfatase-modifying factor enzyme-like" evidence="2">
    <location>
        <begin position="87"/>
        <end position="339"/>
    </location>
</feature>
<accession>A0A2U2I5R0</accession>
<dbReference type="EMBL" id="PXWF02000052">
    <property type="protein sequence ID" value="PWF54989.1"/>
    <property type="molecule type" value="Genomic_DNA"/>
</dbReference>
<gene>
    <name evidence="3" type="ORF">C7C56_004085</name>
</gene>
<dbReference type="InterPro" id="IPR005532">
    <property type="entry name" value="SUMF_dom"/>
</dbReference>
<dbReference type="Pfam" id="PF03781">
    <property type="entry name" value="FGE-sulfatase"/>
    <property type="match status" value="1"/>
</dbReference>
<name>A0A2U2I5R0_9BURK</name>
<dbReference type="AlphaFoldDB" id="A0A2U2I5R0"/>
<feature type="non-terminal residue" evidence="3">
    <location>
        <position position="1"/>
    </location>
</feature>
<evidence type="ECO:0000313" key="3">
    <source>
        <dbReference type="EMBL" id="PWF54989.1"/>
    </source>
</evidence>
<evidence type="ECO:0000313" key="4">
    <source>
        <dbReference type="Proteomes" id="UP000241421"/>
    </source>
</evidence>
<dbReference type="Proteomes" id="UP000241421">
    <property type="component" value="Unassembled WGS sequence"/>
</dbReference>
<dbReference type="InterPro" id="IPR051043">
    <property type="entry name" value="Sulfatase_Mod_Factor_Kinase"/>
</dbReference>
<sequence length="342" mass="37927">ARKEALLLQLHERRKSDAARSRAEQERQLAAQARAAGAYRDEQRRARHAQSVRDAAPPAARMHGVDGLSADSDGVLRDPFRDGAGKGPELVLIPTGRFQMGSPRHERDKAIAAGSQESWLARETPQHWVGIERSFALGRYPVTVGEWRHFVRATDWRGGGEVRWDAPGFAQSDAHPVVGVAWEDAQRYVQWLSGRSGQPYRLPSEAEWEYGCRAGTRTAFGFGDAISPALANYDGRYSYDGSPKGARRHGSTPVGAYPPNPWGLFDMHGNVWEWVQDVVHESYLGAPANGRAWEEGGEPNRRILRGGAWLYAPHYLRSALRNGFAATQGNDIIGFRVARDLP</sequence>
<feature type="compositionally biased region" description="Basic and acidic residues" evidence="1">
    <location>
        <begin position="1"/>
        <end position="27"/>
    </location>
</feature>
<organism evidence="3 4">
    <name type="scientific">Massilia glaciei</name>
    <dbReference type="NCBI Taxonomy" id="1524097"/>
    <lineage>
        <taxon>Bacteria</taxon>
        <taxon>Pseudomonadati</taxon>
        <taxon>Pseudomonadota</taxon>
        <taxon>Betaproteobacteria</taxon>
        <taxon>Burkholderiales</taxon>
        <taxon>Oxalobacteraceae</taxon>
        <taxon>Telluria group</taxon>
        <taxon>Massilia</taxon>
    </lineage>
</organism>
<dbReference type="OrthoDB" id="9768004at2"/>
<keyword evidence="3" id="KW-0808">Transferase</keyword>
<keyword evidence="3" id="KW-0418">Kinase</keyword>
<keyword evidence="3" id="KW-0723">Serine/threonine-protein kinase</keyword>